<dbReference type="SUPFAM" id="SSF81324">
    <property type="entry name" value="Voltage-gated potassium channels"/>
    <property type="match status" value="2"/>
</dbReference>
<feature type="region of interest" description="Disordered" evidence="12">
    <location>
        <begin position="1"/>
        <end position="67"/>
    </location>
</feature>
<keyword evidence="10 13" id="KW-0472">Membrane</keyword>
<evidence type="ECO:0000256" key="5">
    <source>
        <dbReference type="ARBA" id="ARBA00022826"/>
    </source>
</evidence>
<feature type="transmembrane region" description="Helical" evidence="13">
    <location>
        <begin position="750"/>
        <end position="771"/>
    </location>
</feature>
<comment type="caution">
    <text evidence="15">The sequence shown here is derived from an EMBL/GenBank/DDBJ whole genome shotgun (WGS) entry which is preliminary data.</text>
</comment>
<evidence type="ECO:0000256" key="7">
    <source>
        <dbReference type="ARBA" id="ARBA00022958"/>
    </source>
</evidence>
<evidence type="ECO:0000256" key="2">
    <source>
        <dbReference type="ARBA" id="ARBA00022448"/>
    </source>
</evidence>
<feature type="compositionally biased region" description="Basic residues" evidence="12">
    <location>
        <begin position="58"/>
        <end position="67"/>
    </location>
</feature>
<dbReference type="GO" id="GO:0034702">
    <property type="term" value="C:monoatomic ion channel complex"/>
    <property type="evidence" value="ECO:0007669"/>
    <property type="project" value="UniProtKB-KW"/>
</dbReference>
<dbReference type="AlphaFoldDB" id="A0ABD3FR92"/>
<feature type="compositionally biased region" description="Basic and acidic residues" evidence="12">
    <location>
        <begin position="1"/>
        <end position="18"/>
    </location>
</feature>
<evidence type="ECO:0000259" key="14">
    <source>
        <dbReference type="Pfam" id="PF00520"/>
    </source>
</evidence>
<proteinExistence type="predicted"/>
<feature type="transmembrane region" description="Helical" evidence="13">
    <location>
        <begin position="123"/>
        <end position="140"/>
    </location>
</feature>
<keyword evidence="6" id="KW-0851">Voltage-gated channel</keyword>
<dbReference type="Gene3D" id="1.10.287.70">
    <property type="match status" value="2"/>
</dbReference>
<dbReference type="InterPro" id="IPR027359">
    <property type="entry name" value="Volt_channel_dom_sf"/>
</dbReference>
<feature type="transmembrane region" description="Helical" evidence="13">
    <location>
        <begin position="777"/>
        <end position="795"/>
    </location>
</feature>
<dbReference type="Pfam" id="PF00520">
    <property type="entry name" value="Ion_trans"/>
    <property type="match status" value="2"/>
</dbReference>
<evidence type="ECO:0000313" key="16">
    <source>
        <dbReference type="Proteomes" id="UP001632037"/>
    </source>
</evidence>
<evidence type="ECO:0000256" key="11">
    <source>
        <dbReference type="ARBA" id="ARBA00023303"/>
    </source>
</evidence>
<dbReference type="PRINTS" id="PR00169">
    <property type="entry name" value="KCHANNEL"/>
</dbReference>
<evidence type="ECO:0000256" key="3">
    <source>
        <dbReference type="ARBA" id="ARBA00022538"/>
    </source>
</evidence>
<organism evidence="15 16">
    <name type="scientific">Phytophthora oleae</name>
    <dbReference type="NCBI Taxonomy" id="2107226"/>
    <lineage>
        <taxon>Eukaryota</taxon>
        <taxon>Sar</taxon>
        <taxon>Stramenopiles</taxon>
        <taxon>Oomycota</taxon>
        <taxon>Peronosporomycetes</taxon>
        <taxon>Peronosporales</taxon>
        <taxon>Peronosporaceae</taxon>
        <taxon>Phytophthora</taxon>
    </lineage>
</organism>
<evidence type="ECO:0000256" key="9">
    <source>
        <dbReference type="ARBA" id="ARBA00023065"/>
    </source>
</evidence>
<feature type="transmembrane region" description="Helical" evidence="13">
    <location>
        <begin position="324"/>
        <end position="347"/>
    </location>
</feature>
<feature type="compositionally biased region" description="Polar residues" evidence="12">
    <location>
        <begin position="996"/>
        <end position="1025"/>
    </location>
</feature>
<sequence length="1224" mass="138058">MLHMSDVTDGRSDERQQETKPVSPPSRGILENKVEKAEPLKPESPRNGPKNQLDNSRSRPRHSGQGRRRLYRRLRRIIVGFFSRDLPQLRPPDSIRAMPWRSRIHFYLSDPEESHTGWQLQQFLMLVLFLNVGVMAAETVDGPRYGSSEPGYPYMPTDAFFDPVEAIFSFLYVVEFTVRCAVAPNQNQFWKAIPTWITFLAAIAALPRLADLAMAADTAFSDKIMYNLRILRAIRLIVLAHAYVGTKVLFQAVKASIPPLTITLFFLITVVMVFATAIFYAEPCYDLQTCTFTDILNTGYFVMLTVATVGYGNQVPSLHNAGSLFLVCLVMIFGTIYFSMPLAIIGIKYELAWTEYDEYAQNVTLGTDNKPLQMKKQSSKLSNEISRRQLLNMTVDTGNDETLERIEAYTMKYASSLTCDRFYQLSQGILQVNFALQWIVSPPANASELPTTLEAVIQRTKRRSDEASQALDGIMSVIKLHSRVCVEAHDLLSALKSPTEMHETELDRFLSSSKMSKDFHTLGSHSISRIRRARGAIASIGSKAVRVISRHDFHLDPKSLRAAIWNTFEYRHETQVSRVINRARMLVIVLSIGVFYLQTTPELQKTGLQTFLCQRTVQEFCAKYDVPGCYVFKEEAGSSSISVEVTNQRLDFTCDIGDPDESCYASGVNFGSDKFPLSCGDVFPVPSGVEHVCHNRLCNPRVQFLFDMEPYWIYLEFFFGIWYTVELTLRIYCHPVRRHLWGDAKTLGNIVILIPFYVEIVEVAMGVWPTYAVVPTMPSFFMVVRFLKCLRILKLGSHIPGSRVLIQTAQLITERLAIPLFFLFLGCVVSAAVFFELERGTECFVGSACLWWHKNVLTTEMSDGLPPGKRVLVQNTLLTIITDMLRSTWFSLVSFTTVGYGDLYPRTSLGKLVDIVGMIFSSCYTAMPLTLVGGQFYVCYELHAQEKRLAKERAQKRIKPDESDTVSAMAKSLKQAFPNIREHSAEDLSEPIVDTNRANSGPTIDPINTFTSMPELSEHSTSSPPTVREERPQTRQYTHATEVQIINHFFLMQKVFSESIKDISLLTRLGVERVNATRKNPNDTAVLADVRQREEAIETKVSENMDFCVTACLNFAAMIERVLGTKRARSKRKGPSVIQANALLAAADLTSELLQSNLSKASAHSKKSIGRGDMDSSYTTTRASMKRIATLSKILVGPKLQGQRNPKWAEFTQKKGQQNDIDEE</sequence>
<dbReference type="InterPro" id="IPR005821">
    <property type="entry name" value="Ion_trans_dom"/>
</dbReference>
<feature type="transmembrane region" description="Helical" evidence="13">
    <location>
        <begin position="230"/>
        <end position="250"/>
    </location>
</feature>
<evidence type="ECO:0000256" key="4">
    <source>
        <dbReference type="ARBA" id="ARBA00022692"/>
    </source>
</evidence>
<feature type="compositionally biased region" description="Polar residues" evidence="12">
    <location>
        <begin position="1214"/>
        <end position="1224"/>
    </location>
</feature>
<name>A0ABD3FR92_9STRA</name>
<evidence type="ECO:0000256" key="12">
    <source>
        <dbReference type="SAM" id="MobiDB-lite"/>
    </source>
</evidence>
<evidence type="ECO:0000313" key="15">
    <source>
        <dbReference type="EMBL" id="KAL3669263.1"/>
    </source>
</evidence>
<evidence type="ECO:0000256" key="13">
    <source>
        <dbReference type="SAM" id="Phobius"/>
    </source>
</evidence>
<feature type="domain" description="Ion transport" evidence="14">
    <location>
        <begin position="122"/>
        <end position="349"/>
    </location>
</feature>
<dbReference type="PANTHER" id="PTHR11537">
    <property type="entry name" value="VOLTAGE-GATED POTASSIUM CHANNEL"/>
    <property type="match status" value="1"/>
</dbReference>
<evidence type="ECO:0000256" key="10">
    <source>
        <dbReference type="ARBA" id="ARBA00023136"/>
    </source>
</evidence>
<dbReference type="PANTHER" id="PTHR11537:SF254">
    <property type="entry name" value="POTASSIUM VOLTAGE-GATED CHANNEL PROTEIN SHAB"/>
    <property type="match status" value="1"/>
</dbReference>
<feature type="region of interest" description="Disordered" evidence="12">
    <location>
        <begin position="993"/>
        <end position="1032"/>
    </location>
</feature>
<keyword evidence="11" id="KW-0407">Ion channel</keyword>
<dbReference type="Gene3D" id="1.20.120.350">
    <property type="entry name" value="Voltage-gated potassium channels. Chain C"/>
    <property type="match status" value="2"/>
</dbReference>
<evidence type="ECO:0000256" key="8">
    <source>
        <dbReference type="ARBA" id="ARBA00022989"/>
    </source>
</evidence>
<dbReference type="EMBL" id="JBIMZQ010000009">
    <property type="protein sequence ID" value="KAL3669263.1"/>
    <property type="molecule type" value="Genomic_DNA"/>
</dbReference>
<feature type="transmembrane region" description="Helical" evidence="13">
    <location>
        <begin position="816"/>
        <end position="835"/>
    </location>
</feature>
<accession>A0ABD3FR92</accession>
<keyword evidence="4 13" id="KW-0812">Transmembrane</keyword>
<feature type="transmembrane region" description="Helical" evidence="13">
    <location>
        <begin position="711"/>
        <end position="729"/>
    </location>
</feature>
<dbReference type="Proteomes" id="UP001632037">
    <property type="component" value="Unassembled WGS sequence"/>
</dbReference>
<feature type="domain" description="Ion transport" evidence="14">
    <location>
        <begin position="710"/>
        <end position="937"/>
    </location>
</feature>
<dbReference type="InterPro" id="IPR028325">
    <property type="entry name" value="VG_K_chnl"/>
</dbReference>
<keyword evidence="7" id="KW-0630">Potassium</keyword>
<dbReference type="GO" id="GO:0005267">
    <property type="term" value="F:potassium channel activity"/>
    <property type="evidence" value="ECO:0007669"/>
    <property type="project" value="UniProtKB-KW"/>
</dbReference>
<feature type="transmembrane region" description="Helical" evidence="13">
    <location>
        <begin position="262"/>
        <end position="281"/>
    </location>
</feature>
<evidence type="ECO:0000256" key="6">
    <source>
        <dbReference type="ARBA" id="ARBA00022882"/>
    </source>
</evidence>
<reference evidence="15 16" key="1">
    <citation type="submission" date="2024-09" db="EMBL/GenBank/DDBJ databases">
        <title>Genome sequencing and assembly of Phytophthora oleae, isolate VK10A, causative agent of rot of olive drupes.</title>
        <authorList>
            <person name="Conti Taguali S."/>
            <person name="Riolo M."/>
            <person name="La Spada F."/>
            <person name="Cacciola S.O."/>
            <person name="Dionisio G."/>
        </authorList>
    </citation>
    <scope>NUCLEOTIDE SEQUENCE [LARGE SCALE GENOMIC DNA]</scope>
    <source>
        <strain evidence="15 16">VK10A</strain>
    </source>
</reference>
<feature type="transmembrane region" description="Helical" evidence="13">
    <location>
        <begin position="160"/>
        <end position="182"/>
    </location>
</feature>
<keyword evidence="8 13" id="KW-1133">Transmembrane helix</keyword>
<keyword evidence="3" id="KW-0633">Potassium transport</keyword>
<keyword evidence="5" id="KW-0631">Potassium channel</keyword>
<keyword evidence="2" id="KW-0813">Transport</keyword>
<keyword evidence="16" id="KW-1185">Reference proteome</keyword>
<feature type="region of interest" description="Disordered" evidence="12">
    <location>
        <begin position="1201"/>
        <end position="1224"/>
    </location>
</feature>
<feature type="transmembrane region" description="Helical" evidence="13">
    <location>
        <begin position="189"/>
        <end position="210"/>
    </location>
</feature>
<protein>
    <recommendedName>
        <fullName evidence="14">Ion transport domain-containing protein</fullName>
    </recommendedName>
</protein>
<evidence type="ECO:0000256" key="1">
    <source>
        <dbReference type="ARBA" id="ARBA00004141"/>
    </source>
</evidence>
<comment type="subcellular location">
    <subcellularLocation>
        <location evidence="1">Membrane</location>
        <topology evidence="1">Multi-pass membrane protein</topology>
    </subcellularLocation>
</comment>
<feature type="compositionally biased region" description="Basic and acidic residues" evidence="12">
    <location>
        <begin position="30"/>
        <end position="44"/>
    </location>
</feature>
<gene>
    <name evidence="15" type="ORF">V7S43_005645</name>
</gene>
<keyword evidence="9" id="KW-0406">Ion transport</keyword>